<dbReference type="InterPro" id="IPR036322">
    <property type="entry name" value="WD40_repeat_dom_sf"/>
</dbReference>
<organism evidence="4 5">
    <name type="scientific">Stieleria maiorica</name>
    <dbReference type="NCBI Taxonomy" id="2795974"/>
    <lineage>
        <taxon>Bacteria</taxon>
        <taxon>Pseudomonadati</taxon>
        <taxon>Planctomycetota</taxon>
        <taxon>Planctomycetia</taxon>
        <taxon>Pirellulales</taxon>
        <taxon>Pirellulaceae</taxon>
        <taxon>Stieleria</taxon>
    </lineage>
</organism>
<dbReference type="InterPro" id="IPR001680">
    <property type="entry name" value="WD40_rpt"/>
</dbReference>
<evidence type="ECO:0000313" key="5">
    <source>
        <dbReference type="Proteomes" id="UP000321353"/>
    </source>
</evidence>
<dbReference type="KEGG" id="smam:Mal15_36580"/>
<gene>
    <name evidence="4" type="ORF">Mal15_36580</name>
</gene>
<dbReference type="SMART" id="SM00320">
    <property type="entry name" value="WD40"/>
    <property type="match status" value="7"/>
</dbReference>
<dbReference type="PROSITE" id="PS50082">
    <property type="entry name" value="WD_REPEATS_2"/>
    <property type="match status" value="2"/>
</dbReference>
<dbReference type="PROSITE" id="PS50294">
    <property type="entry name" value="WD_REPEATS_REGION"/>
    <property type="match status" value="1"/>
</dbReference>
<feature type="repeat" description="WD" evidence="3">
    <location>
        <begin position="118"/>
        <end position="159"/>
    </location>
</feature>
<evidence type="ECO:0000313" key="4">
    <source>
        <dbReference type="EMBL" id="QEF99592.1"/>
    </source>
</evidence>
<dbReference type="PANTHER" id="PTHR19848:SF8">
    <property type="entry name" value="F-BOX AND WD REPEAT DOMAIN CONTAINING 7"/>
    <property type="match status" value="1"/>
</dbReference>
<dbReference type="AlphaFoldDB" id="A0A5B9ME99"/>
<evidence type="ECO:0000256" key="1">
    <source>
        <dbReference type="ARBA" id="ARBA00022574"/>
    </source>
</evidence>
<keyword evidence="5" id="KW-1185">Reference proteome</keyword>
<dbReference type="RefSeq" id="WP_147868964.1">
    <property type="nucleotide sequence ID" value="NZ_CP036264.1"/>
</dbReference>
<dbReference type="Pfam" id="PF00400">
    <property type="entry name" value="WD40"/>
    <property type="match status" value="4"/>
</dbReference>
<accession>A0A5B9ME99</accession>
<sequence length="377" mass="41106">MSERTEDLGVACERSRRSFLTASAAFAALAGQRFSLTCRASEPERVAKGKLSVQPAVERMVQINDSQIVQLQPISPDFPTTIVQAIATDPRGEVVAVAGDDHAIRIYDASRLKLVATLQGHTDLIQTLDFDRAGNRLVSAGNDGQLILWDRNSAYRIVQRMSGTPALACVRFSPDGQELAAVGFENKVYLIGRTKREDQPQATCDCTDLRSVDYRDDGKLLAVAGRSGDLHLFDRNTSALLGDYQIHTGRIHDLRFNDASPVVVSVGEDGCVTMFDTEIKQPVRRINVTTGKLFSVCILDDQHLAVAGSNNVTWIVNASSGKTVEKLSGHTGSIAALASTGNFLFSGGYDTTLRRWELTGLKAVRDRIAERSNPIDR</sequence>
<evidence type="ECO:0000256" key="3">
    <source>
        <dbReference type="PROSITE-ProRule" id="PRU00221"/>
    </source>
</evidence>
<dbReference type="Proteomes" id="UP000321353">
    <property type="component" value="Chromosome"/>
</dbReference>
<feature type="repeat" description="WD" evidence="3">
    <location>
        <begin position="327"/>
        <end position="366"/>
    </location>
</feature>
<evidence type="ECO:0000256" key="2">
    <source>
        <dbReference type="ARBA" id="ARBA00022737"/>
    </source>
</evidence>
<dbReference type="EMBL" id="CP036264">
    <property type="protein sequence ID" value="QEF99592.1"/>
    <property type="molecule type" value="Genomic_DNA"/>
</dbReference>
<proteinExistence type="predicted"/>
<name>A0A5B9ME99_9BACT</name>
<protein>
    <submittedName>
        <fullName evidence="4">WD domain, G-beta repeat</fullName>
    </submittedName>
</protein>
<dbReference type="PANTHER" id="PTHR19848">
    <property type="entry name" value="WD40 REPEAT PROTEIN"/>
    <property type="match status" value="1"/>
</dbReference>
<reference evidence="4 5" key="1">
    <citation type="submission" date="2019-02" db="EMBL/GenBank/DDBJ databases">
        <title>Planctomycetal bacteria perform biofilm scaping via a novel small molecule.</title>
        <authorList>
            <person name="Jeske O."/>
            <person name="Boedeker C."/>
            <person name="Wiegand S."/>
            <person name="Breitling P."/>
            <person name="Kallscheuer N."/>
            <person name="Jogler M."/>
            <person name="Rohde M."/>
            <person name="Petersen J."/>
            <person name="Medema M.H."/>
            <person name="Surup F."/>
            <person name="Jogler C."/>
        </authorList>
    </citation>
    <scope>NUCLEOTIDE SEQUENCE [LARGE SCALE GENOMIC DNA]</scope>
    <source>
        <strain evidence="4 5">Mal15</strain>
    </source>
</reference>
<keyword evidence="2" id="KW-0677">Repeat</keyword>
<dbReference type="InterPro" id="IPR015943">
    <property type="entry name" value="WD40/YVTN_repeat-like_dom_sf"/>
</dbReference>
<keyword evidence="1 3" id="KW-0853">WD repeat</keyword>
<dbReference type="SUPFAM" id="SSF50978">
    <property type="entry name" value="WD40 repeat-like"/>
    <property type="match status" value="1"/>
</dbReference>
<dbReference type="Gene3D" id="2.130.10.10">
    <property type="entry name" value="YVTN repeat-like/Quinoprotein amine dehydrogenase"/>
    <property type="match status" value="2"/>
</dbReference>